<accession>A0AAN8TFB7</accession>
<gene>
    <name evidence="1" type="ORF">RDI58_017821</name>
</gene>
<protein>
    <submittedName>
        <fullName evidence="1">Uncharacterized protein</fullName>
    </submittedName>
</protein>
<reference evidence="1 2" key="1">
    <citation type="submission" date="2024-02" db="EMBL/GenBank/DDBJ databases">
        <title>de novo genome assembly of Solanum bulbocastanum strain 11H21.</title>
        <authorList>
            <person name="Hosaka A.J."/>
        </authorList>
    </citation>
    <scope>NUCLEOTIDE SEQUENCE [LARGE SCALE GENOMIC DNA]</scope>
    <source>
        <tissue evidence="1">Young leaves</tissue>
    </source>
</reference>
<organism evidence="1 2">
    <name type="scientific">Solanum bulbocastanum</name>
    <name type="common">Wild potato</name>
    <dbReference type="NCBI Taxonomy" id="147425"/>
    <lineage>
        <taxon>Eukaryota</taxon>
        <taxon>Viridiplantae</taxon>
        <taxon>Streptophyta</taxon>
        <taxon>Embryophyta</taxon>
        <taxon>Tracheophyta</taxon>
        <taxon>Spermatophyta</taxon>
        <taxon>Magnoliopsida</taxon>
        <taxon>eudicotyledons</taxon>
        <taxon>Gunneridae</taxon>
        <taxon>Pentapetalae</taxon>
        <taxon>asterids</taxon>
        <taxon>lamiids</taxon>
        <taxon>Solanales</taxon>
        <taxon>Solanaceae</taxon>
        <taxon>Solanoideae</taxon>
        <taxon>Solaneae</taxon>
        <taxon>Solanum</taxon>
    </lineage>
</organism>
<dbReference type="Proteomes" id="UP001371456">
    <property type="component" value="Unassembled WGS sequence"/>
</dbReference>
<name>A0AAN8TFB7_SOLBU</name>
<sequence>MIMRLEPLLFTT</sequence>
<evidence type="ECO:0000313" key="2">
    <source>
        <dbReference type="Proteomes" id="UP001371456"/>
    </source>
</evidence>
<proteinExistence type="predicted"/>
<comment type="caution">
    <text evidence="1">The sequence shown here is derived from an EMBL/GenBank/DDBJ whole genome shotgun (WGS) entry which is preliminary data.</text>
</comment>
<evidence type="ECO:0000313" key="1">
    <source>
        <dbReference type="EMBL" id="KAK6784366.1"/>
    </source>
</evidence>
<keyword evidence="2" id="KW-1185">Reference proteome</keyword>
<dbReference type="EMBL" id="JBANQN010000007">
    <property type="protein sequence ID" value="KAK6784366.1"/>
    <property type="molecule type" value="Genomic_DNA"/>
</dbReference>